<sequence>MQPVWVKTEKDSVEIQRVSPAVLRRYREQLVHQLALLVSSPRLSEETMAVLSEDREGGEILREEAGKKKDLSRTTWNKLAAQVLSDGDACGGEEERKEEERKEEREERGEEKEEREEEREDEGEERKERREREVIEKDRSEKDALTPARRIQISLRRTAAAGLPVPLLRTFSIEKETVVTQSAFH</sequence>
<comment type="caution">
    <text evidence="2">The sequence shown here is derived from an EMBL/GenBank/DDBJ whole genome shotgun (WGS) entry which is preliminary data.</text>
</comment>
<evidence type="ECO:0000256" key="1">
    <source>
        <dbReference type="SAM" id="MobiDB-lite"/>
    </source>
</evidence>
<accession>A0A086L2T8</accession>
<evidence type="ECO:0000313" key="2">
    <source>
        <dbReference type="EMBL" id="KFG50956.1"/>
    </source>
</evidence>
<gene>
    <name evidence="2" type="ORF">TGP89_230950C</name>
</gene>
<protein>
    <submittedName>
        <fullName evidence="2">Uncharacterized protein</fullName>
    </submittedName>
</protein>
<dbReference type="VEuPathDB" id="ToxoDB:TGP89_230950C"/>
<reference evidence="2 3" key="1">
    <citation type="submission" date="2014-03" db="EMBL/GenBank/DDBJ databases">
        <authorList>
            <person name="Sibley D."/>
            <person name="Venepally P."/>
            <person name="Karamycheva S."/>
            <person name="Hadjithomas M."/>
            <person name="Khan A."/>
            <person name="Brunk B."/>
            <person name="Roos D."/>
            <person name="Caler E."/>
            <person name="Lorenzi H."/>
        </authorList>
    </citation>
    <scope>NUCLEOTIDE SEQUENCE [LARGE SCALE GENOMIC DNA]</scope>
    <source>
        <strain evidence="3">p89</strain>
    </source>
</reference>
<feature type="compositionally biased region" description="Acidic residues" evidence="1">
    <location>
        <begin position="113"/>
        <end position="123"/>
    </location>
</feature>
<feature type="compositionally biased region" description="Basic and acidic residues" evidence="1">
    <location>
        <begin position="52"/>
        <end position="72"/>
    </location>
</feature>
<evidence type="ECO:0000313" key="3">
    <source>
        <dbReference type="Proteomes" id="UP000028828"/>
    </source>
</evidence>
<name>A0A086L2T8_TOXGO</name>
<feature type="compositionally biased region" description="Basic and acidic residues" evidence="1">
    <location>
        <begin position="93"/>
        <end position="112"/>
    </location>
</feature>
<feature type="region of interest" description="Disordered" evidence="1">
    <location>
        <begin position="50"/>
        <end position="146"/>
    </location>
</feature>
<feature type="compositionally biased region" description="Basic and acidic residues" evidence="1">
    <location>
        <begin position="124"/>
        <end position="144"/>
    </location>
</feature>
<dbReference type="Proteomes" id="UP000028828">
    <property type="component" value="Unassembled WGS sequence"/>
</dbReference>
<dbReference type="AlphaFoldDB" id="A0A086L2T8"/>
<proteinExistence type="predicted"/>
<dbReference type="EMBL" id="AEYI02000230">
    <property type="protein sequence ID" value="KFG50956.1"/>
    <property type="molecule type" value="Genomic_DNA"/>
</dbReference>
<organism evidence="2 3">
    <name type="scientific">Toxoplasma gondii p89</name>
    <dbReference type="NCBI Taxonomy" id="943119"/>
    <lineage>
        <taxon>Eukaryota</taxon>
        <taxon>Sar</taxon>
        <taxon>Alveolata</taxon>
        <taxon>Apicomplexa</taxon>
        <taxon>Conoidasida</taxon>
        <taxon>Coccidia</taxon>
        <taxon>Eucoccidiorida</taxon>
        <taxon>Eimeriorina</taxon>
        <taxon>Sarcocystidae</taxon>
        <taxon>Toxoplasma</taxon>
    </lineage>
</organism>